<feature type="transmembrane region" description="Helical" evidence="7">
    <location>
        <begin position="289"/>
        <end position="311"/>
    </location>
</feature>
<feature type="transmembrane region" description="Helical" evidence="7">
    <location>
        <begin position="446"/>
        <end position="466"/>
    </location>
</feature>
<dbReference type="PANTHER" id="PTHR11654">
    <property type="entry name" value="OLIGOPEPTIDE TRANSPORTER-RELATED"/>
    <property type="match status" value="1"/>
</dbReference>
<evidence type="ECO:0000256" key="7">
    <source>
        <dbReference type="SAM" id="Phobius"/>
    </source>
</evidence>
<dbReference type="Proteomes" id="UP001552299">
    <property type="component" value="Unassembled WGS sequence"/>
</dbReference>
<feature type="compositionally biased region" description="Basic residues" evidence="6">
    <location>
        <begin position="794"/>
        <end position="804"/>
    </location>
</feature>
<evidence type="ECO:0000256" key="6">
    <source>
        <dbReference type="SAM" id="MobiDB-lite"/>
    </source>
</evidence>
<keyword evidence="9" id="KW-1185">Reference proteome</keyword>
<feature type="region of interest" description="Disordered" evidence="6">
    <location>
        <begin position="794"/>
        <end position="823"/>
    </location>
</feature>
<feature type="transmembrane region" description="Helical" evidence="7">
    <location>
        <begin position="573"/>
        <end position="593"/>
    </location>
</feature>
<dbReference type="InterPro" id="IPR036259">
    <property type="entry name" value="MFS_trans_sf"/>
</dbReference>
<evidence type="ECO:0000256" key="2">
    <source>
        <dbReference type="ARBA" id="ARBA00005982"/>
    </source>
</evidence>
<protein>
    <submittedName>
        <fullName evidence="8">Uncharacterized protein</fullName>
    </submittedName>
</protein>
<feature type="transmembrane region" description="Helical" evidence="7">
    <location>
        <begin position="144"/>
        <end position="163"/>
    </location>
</feature>
<dbReference type="Pfam" id="PF06101">
    <property type="entry name" value="Vps62"/>
    <property type="match status" value="1"/>
</dbReference>
<dbReference type="GO" id="GO:0016020">
    <property type="term" value="C:membrane"/>
    <property type="evidence" value="ECO:0007669"/>
    <property type="project" value="UniProtKB-SubCell"/>
</dbReference>
<evidence type="ECO:0000256" key="3">
    <source>
        <dbReference type="ARBA" id="ARBA00022692"/>
    </source>
</evidence>
<dbReference type="InterPro" id="IPR009291">
    <property type="entry name" value="Vps62"/>
</dbReference>
<feature type="transmembrane region" description="Helical" evidence="7">
    <location>
        <begin position="260"/>
        <end position="283"/>
    </location>
</feature>
<feature type="transmembrane region" description="Helical" evidence="7">
    <location>
        <begin position="487"/>
        <end position="507"/>
    </location>
</feature>
<feature type="compositionally biased region" description="Pro residues" evidence="6">
    <location>
        <begin position="810"/>
        <end position="822"/>
    </location>
</feature>
<comment type="caution">
    <text evidence="8">The sequence shown here is derived from an EMBL/GenBank/DDBJ whole genome shotgun (WGS) entry which is preliminary data.</text>
</comment>
<feature type="transmembrane region" description="Helical" evidence="7">
    <location>
        <begin position="105"/>
        <end position="132"/>
    </location>
</feature>
<keyword evidence="3 7" id="KW-0812">Transmembrane</keyword>
<dbReference type="Pfam" id="PF00854">
    <property type="entry name" value="PTR2"/>
    <property type="match status" value="1"/>
</dbReference>
<proteinExistence type="inferred from homology"/>
<keyword evidence="5 7" id="KW-0472">Membrane</keyword>
<dbReference type="Gene3D" id="1.20.1250.20">
    <property type="entry name" value="MFS general substrate transporter like domains"/>
    <property type="match status" value="1"/>
</dbReference>
<name>A0ABD0VWQ3_DENTH</name>
<dbReference type="InterPro" id="IPR000109">
    <property type="entry name" value="POT_fam"/>
</dbReference>
<feature type="transmembrane region" description="Helical" evidence="7">
    <location>
        <begin position="170"/>
        <end position="189"/>
    </location>
</feature>
<evidence type="ECO:0000313" key="8">
    <source>
        <dbReference type="EMBL" id="KAL0926796.1"/>
    </source>
</evidence>
<comment type="similarity">
    <text evidence="2">Belongs to the major facilitator superfamily. Proton-dependent oligopeptide transporter (POT/PTR) (TC 2.A.17) family.</text>
</comment>
<reference evidence="8 9" key="1">
    <citation type="journal article" date="2024" name="Plant Biotechnol. J.">
        <title>Dendrobium thyrsiflorum genome and its molecular insights into genes involved in important horticultural traits.</title>
        <authorList>
            <person name="Chen B."/>
            <person name="Wang J.Y."/>
            <person name="Zheng P.J."/>
            <person name="Li K.L."/>
            <person name="Liang Y.M."/>
            <person name="Chen X.F."/>
            <person name="Zhang C."/>
            <person name="Zhao X."/>
            <person name="He X."/>
            <person name="Zhang G.Q."/>
            <person name="Liu Z.J."/>
            <person name="Xu Q."/>
        </authorList>
    </citation>
    <scope>NUCLEOTIDE SEQUENCE [LARGE SCALE GENOMIC DNA]</scope>
    <source>
        <strain evidence="8">GZMU011</strain>
    </source>
</reference>
<accession>A0ABD0VWQ3</accession>
<evidence type="ECO:0000256" key="5">
    <source>
        <dbReference type="ARBA" id="ARBA00023136"/>
    </source>
</evidence>
<gene>
    <name evidence="8" type="ORF">M5K25_003048</name>
</gene>
<feature type="transmembrane region" description="Helical" evidence="7">
    <location>
        <begin position="219"/>
        <end position="239"/>
    </location>
</feature>
<dbReference type="EMBL" id="JANQDX010000003">
    <property type="protein sequence ID" value="KAL0926796.1"/>
    <property type="molecule type" value="Genomic_DNA"/>
</dbReference>
<evidence type="ECO:0000313" key="9">
    <source>
        <dbReference type="Proteomes" id="UP001552299"/>
    </source>
</evidence>
<feature type="transmembrane region" description="Helical" evidence="7">
    <location>
        <begin position="539"/>
        <end position="561"/>
    </location>
</feature>
<organism evidence="8 9">
    <name type="scientific">Dendrobium thyrsiflorum</name>
    <name type="common">Pinecone-like raceme dendrobium</name>
    <name type="synonym">Orchid</name>
    <dbReference type="NCBI Taxonomy" id="117978"/>
    <lineage>
        <taxon>Eukaryota</taxon>
        <taxon>Viridiplantae</taxon>
        <taxon>Streptophyta</taxon>
        <taxon>Embryophyta</taxon>
        <taxon>Tracheophyta</taxon>
        <taxon>Spermatophyta</taxon>
        <taxon>Magnoliopsida</taxon>
        <taxon>Liliopsida</taxon>
        <taxon>Asparagales</taxon>
        <taxon>Orchidaceae</taxon>
        <taxon>Epidendroideae</taxon>
        <taxon>Malaxideae</taxon>
        <taxon>Dendrobiinae</taxon>
        <taxon>Dendrobium</taxon>
    </lineage>
</organism>
<sequence length="854" mass="94924">MLGGGLTERRASYGGPTERWASSGGLTKRRALNKMSSLEENVGRQVDLAELKFDSSIKPIEQAEMKSLDSNINPIDNDKGDLIEGKVDWKGNPARKGVHGGISSAVLPTATFGLENVASLSLAVNLITYVITTMHYDLADASNLVTNFTGTGYILSVLMAIFADTFIQRYKVICIATIIEILGLGLLSIQAHHRTLLPPPCNLFDPSSACVRVNGRNEAIMFVALYLTAFGSAGVKAAVPPHCADQFDEKNPREARQISSFFNWLLLSLCLGGAISLTVVVWIQNEKGFAWGFTAGAVAVIFALLVFACGIPRYRIPVFQKDNAFLEIFQVFVAAMRNRKLKLPDDPRELYEIEKETTQPKGIEFLPHRDIFRSLDKAAIRRTSNNQALNKWKLCRITQVENAKIIVALLPIFFSTIIMSTCLAQLQTFSIHQGSTMNTRISSFHIPSASLPIFPLLFMLILIPIYDRLIVPFARRLTGLPTGITHFQRIAVGLVLACLSMATAALVEVKRKHVAAAHGMLDAIPLIQPLPISIFWLSFQYFIFGMADVFTYVGLLEFFYSEAPKALKSFASSFLWCSLSFGYFFSTILVNAVNAVSGGGGKGKGRDQLRMKRVATVRPFPQVNPFPNIAAQIQIACDVPNSLFKLSVSFPFSKASIQLMDPYRILLLLFFFLRLHEGWATAVQGGQFARGSIEVGGLELREHTTFTKIWTAAPLNSGDSSATFFSPSSLPSGFFPLGSHAQHHTPIPPPSRRHCPRHLQLPRLPHRLYRPLLQQLLLPFPRLLLASHTPSWLHRRRPRHHHLPTKTPSLLPPLPPQPPPRTMPFRRPNLVPQIGPPFHSPPLLLPGHLRRRRR</sequence>
<dbReference type="SUPFAM" id="SSF103473">
    <property type="entry name" value="MFS general substrate transporter"/>
    <property type="match status" value="1"/>
</dbReference>
<feature type="region of interest" description="Disordered" evidence="6">
    <location>
        <begin position="1"/>
        <end position="26"/>
    </location>
</feature>
<evidence type="ECO:0000256" key="1">
    <source>
        <dbReference type="ARBA" id="ARBA00004141"/>
    </source>
</evidence>
<evidence type="ECO:0000256" key="4">
    <source>
        <dbReference type="ARBA" id="ARBA00022989"/>
    </source>
</evidence>
<keyword evidence="4 7" id="KW-1133">Transmembrane helix</keyword>
<feature type="transmembrane region" description="Helical" evidence="7">
    <location>
        <begin position="405"/>
        <end position="426"/>
    </location>
</feature>
<comment type="subcellular location">
    <subcellularLocation>
        <location evidence="1">Membrane</location>
        <topology evidence="1">Multi-pass membrane protein</topology>
    </subcellularLocation>
</comment>
<dbReference type="AlphaFoldDB" id="A0ABD0VWQ3"/>